<dbReference type="Proteomes" id="UP000567186">
    <property type="component" value="Unassembled WGS sequence"/>
</dbReference>
<sequence length="459" mass="53296">MNTPRIALLSEQKPAKLPDGWTRFSDLSDIVSVSVWDVVVIDQPYEVATESVFRLRCSSHYRYTLIYCRRSGDAPVVPLSDGPPPDDPEHIWSAWRQWSERMKAFNRGNPPEQFEERVLAWLWARPNALLEPQRDSKFYQFYRYPLLSAMVVDESVNQLVWLKLINEQGWLQPDELIDRIRLCSRCSSGRLNYVDVCPECNALDLVRQPSLHCFTCGHVASQESFLREGLLMCPNCLTRLRHIGSDYDRPLENYRCLSCQCFFVDADVEARCFDCDTRHSPDELKIREVRAFRLTENGRLRCRQGFAAGLQEAHFGRLNLIAMQAFNGLLDWQIQQSRRYGEMPKASLLLLKFSNLGETLDNTHRLALLDNLIDRIQETVRDTDRCSRSREDLLWFLLPNTDRDGMITLWQRLSGLTHLFQENDEFRIEIELAGYTLPDDLLPQEDAQLLMARLTGEVG</sequence>
<evidence type="ECO:0000313" key="3">
    <source>
        <dbReference type="Proteomes" id="UP000567186"/>
    </source>
</evidence>
<evidence type="ECO:0000313" key="2">
    <source>
        <dbReference type="EMBL" id="NMT63841.1"/>
    </source>
</evidence>
<keyword evidence="3" id="KW-1185">Reference proteome</keyword>
<accession>A0A7Y0RCQ1</accession>
<dbReference type="OrthoDB" id="8432393at2"/>
<protein>
    <submittedName>
        <fullName evidence="2">Diguanylate cyclase</fullName>
    </submittedName>
</protein>
<name>A0A7Y0RCQ1_9GAMM</name>
<dbReference type="InterPro" id="IPR040572">
    <property type="entry name" value="TackOD1"/>
</dbReference>
<feature type="domain" description="Thaumarchaeal output" evidence="1">
    <location>
        <begin position="112"/>
        <end position="294"/>
    </location>
</feature>
<dbReference type="EMBL" id="JABCKY010000002">
    <property type="protein sequence ID" value="NMT63841.1"/>
    <property type="molecule type" value="Genomic_DNA"/>
</dbReference>
<dbReference type="AlphaFoldDB" id="A0A7Y0RCQ1"/>
<reference evidence="2 3" key="1">
    <citation type="submission" date="2020-04" db="EMBL/GenBank/DDBJ databases">
        <title>Marinobacter oceani sp. nov., isolated from marine solar saltern.</title>
        <authorList>
            <person name="Chen X.-Y."/>
        </authorList>
    </citation>
    <scope>NUCLEOTIDE SEQUENCE [LARGE SCALE GENOMIC DNA]</scope>
    <source>
        <strain evidence="2 3">W62</strain>
    </source>
</reference>
<organism evidence="2 3">
    <name type="scientific">Marinobacter orientalis</name>
    <dbReference type="NCBI Taxonomy" id="1928859"/>
    <lineage>
        <taxon>Bacteria</taxon>
        <taxon>Pseudomonadati</taxon>
        <taxon>Pseudomonadota</taxon>
        <taxon>Gammaproteobacteria</taxon>
        <taxon>Pseudomonadales</taxon>
        <taxon>Marinobacteraceae</taxon>
        <taxon>Marinobacter</taxon>
    </lineage>
</organism>
<comment type="caution">
    <text evidence="2">The sequence shown here is derived from an EMBL/GenBank/DDBJ whole genome shotgun (WGS) entry which is preliminary data.</text>
</comment>
<dbReference type="Pfam" id="PF18551">
    <property type="entry name" value="TackOD1"/>
    <property type="match status" value="1"/>
</dbReference>
<evidence type="ECO:0000259" key="1">
    <source>
        <dbReference type="Pfam" id="PF18551"/>
    </source>
</evidence>
<gene>
    <name evidence="2" type="ORF">HIU99_09535</name>
</gene>
<proteinExistence type="predicted"/>